<evidence type="ECO:0000256" key="7">
    <source>
        <dbReference type="ARBA" id="ARBA00034754"/>
    </source>
</evidence>
<evidence type="ECO:0000259" key="10">
    <source>
        <dbReference type="Pfam" id="PF21694"/>
    </source>
</evidence>
<evidence type="ECO:0000313" key="12">
    <source>
        <dbReference type="Proteomes" id="UP001209553"/>
    </source>
</evidence>
<comment type="caution">
    <text evidence="11">The sequence shown here is derived from an EMBL/GenBank/DDBJ whole genome shotgun (WGS) entry which is preliminary data.</text>
</comment>
<dbReference type="InterPro" id="IPR005790">
    <property type="entry name" value="DNA_polIII_delta"/>
</dbReference>
<dbReference type="InterPro" id="IPR010372">
    <property type="entry name" value="DNA_pol3_delta_N"/>
</dbReference>
<dbReference type="EC" id="2.7.7.7" evidence="1"/>
<keyword evidence="6" id="KW-0239">DNA-directed DNA polymerase</keyword>
<evidence type="ECO:0000256" key="5">
    <source>
        <dbReference type="ARBA" id="ARBA00022705"/>
    </source>
</evidence>
<name>A0ABT2QR05_9STAP</name>
<dbReference type="Proteomes" id="UP001209553">
    <property type="component" value="Unassembled WGS sequence"/>
</dbReference>
<evidence type="ECO:0000256" key="3">
    <source>
        <dbReference type="ARBA" id="ARBA00022679"/>
    </source>
</evidence>
<dbReference type="InterPro" id="IPR027417">
    <property type="entry name" value="P-loop_NTPase"/>
</dbReference>
<gene>
    <name evidence="11" type="primary">holA</name>
    <name evidence="11" type="ORF">N9R04_06695</name>
</gene>
<evidence type="ECO:0000313" key="11">
    <source>
        <dbReference type="EMBL" id="MCU5746404.1"/>
    </source>
</evidence>
<keyword evidence="12" id="KW-1185">Reference proteome</keyword>
<evidence type="ECO:0000256" key="8">
    <source>
        <dbReference type="ARBA" id="ARBA00049244"/>
    </source>
</evidence>
<evidence type="ECO:0000256" key="6">
    <source>
        <dbReference type="ARBA" id="ARBA00022932"/>
    </source>
</evidence>
<evidence type="ECO:0000256" key="1">
    <source>
        <dbReference type="ARBA" id="ARBA00012417"/>
    </source>
</evidence>
<dbReference type="InterPro" id="IPR008921">
    <property type="entry name" value="DNA_pol3_clamp-load_cplx_C"/>
</dbReference>
<feature type="domain" description="DNA polymerase III delta N-terminal" evidence="9">
    <location>
        <begin position="6"/>
        <end position="131"/>
    </location>
</feature>
<organism evidence="11 12">
    <name type="scientific">Staphylococcus marylandisciuri</name>
    <dbReference type="NCBI Taxonomy" id="2981529"/>
    <lineage>
        <taxon>Bacteria</taxon>
        <taxon>Bacillati</taxon>
        <taxon>Bacillota</taxon>
        <taxon>Bacilli</taxon>
        <taxon>Bacillales</taxon>
        <taxon>Staphylococcaceae</taxon>
        <taxon>Staphylococcus</taxon>
    </lineage>
</organism>
<dbReference type="PANTHER" id="PTHR34388:SF1">
    <property type="entry name" value="DNA POLYMERASE III SUBUNIT DELTA"/>
    <property type="match status" value="1"/>
</dbReference>
<sequence>MSENIYAIYGEVPELIEKKCDDLIAQYLNEPKNEFNFIRFNLYETDLNQIIEETLTMPFLSDKKVVLVQNAFVFTGERPPKDAQVDNEALIKFLEQYESETLLIFEVQNAKLDERKKVVKTLKKFANLKKVEQMSEEDMKQWIKRTLNEDYKDIKEDALNLLIELTGINFNIIKRELEKLKLFLGDRTTINKIDVQEIVNRSLEQNVFLLTDLIQKGKKREAINLVRDLIALKEEPIKLLALITSNYRLYYQSKILNNKGYSSNQIAKTVNAHPYRVKLALQQARYYQLNQLLNIIDNCAEADYNLKSSYMERLLILELFILSL</sequence>
<feature type="domain" description="DNA polymerase III delta subunit-like C-terminal" evidence="10">
    <location>
        <begin position="204"/>
        <end position="323"/>
    </location>
</feature>
<dbReference type="SUPFAM" id="SSF48019">
    <property type="entry name" value="post-AAA+ oligomerization domain-like"/>
    <property type="match status" value="1"/>
</dbReference>
<comment type="catalytic activity">
    <reaction evidence="8">
        <text>DNA(n) + a 2'-deoxyribonucleoside 5'-triphosphate = DNA(n+1) + diphosphate</text>
        <dbReference type="Rhea" id="RHEA:22508"/>
        <dbReference type="Rhea" id="RHEA-COMP:17339"/>
        <dbReference type="Rhea" id="RHEA-COMP:17340"/>
        <dbReference type="ChEBI" id="CHEBI:33019"/>
        <dbReference type="ChEBI" id="CHEBI:61560"/>
        <dbReference type="ChEBI" id="CHEBI:173112"/>
        <dbReference type="EC" id="2.7.7.7"/>
    </reaction>
</comment>
<evidence type="ECO:0000256" key="2">
    <source>
        <dbReference type="ARBA" id="ARBA00017703"/>
    </source>
</evidence>
<keyword evidence="3 11" id="KW-0808">Transferase</keyword>
<dbReference type="GO" id="GO:0003887">
    <property type="term" value="F:DNA-directed DNA polymerase activity"/>
    <property type="evidence" value="ECO:0007669"/>
    <property type="project" value="UniProtKB-EC"/>
</dbReference>
<keyword evidence="5" id="KW-0235">DNA replication</keyword>
<dbReference type="NCBIfam" id="TIGR01128">
    <property type="entry name" value="holA"/>
    <property type="match status" value="1"/>
</dbReference>
<evidence type="ECO:0000259" key="9">
    <source>
        <dbReference type="Pfam" id="PF06144"/>
    </source>
</evidence>
<evidence type="ECO:0000256" key="4">
    <source>
        <dbReference type="ARBA" id="ARBA00022695"/>
    </source>
</evidence>
<dbReference type="Pfam" id="PF06144">
    <property type="entry name" value="DNA_pol3_delta"/>
    <property type="match status" value="1"/>
</dbReference>
<proteinExistence type="inferred from homology"/>
<reference evidence="11 12" key="1">
    <citation type="journal article" date="2023" name="Int. J. Syst. Evol. Microbiol.">
        <title>Streptococcus sciuri sp. nov., Staphylococcus marylandisciuri sp. nov. and Staphylococcus americanisciuri sp. nov., isolated from faeces of eastern grey squirrel (Sciurus carolinensis).</title>
        <authorList>
            <person name="Volokhov D.V."/>
            <person name="Zagorodnyaya T.A."/>
            <person name="Furtak V.A."/>
            <person name="Nattanmai G."/>
            <person name="Randall L."/>
            <person name="Jose S."/>
            <person name="Gao Y."/>
            <person name="Eisenberg T."/>
            <person name="Delmonte P."/>
            <person name="Blom J."/>
            <person name="Mitchell K.K."/>
        </authorList>
    </citation>
    <scope>NUCLEOTIDE SEQUENCE [LARGE SCALE GENOMIC DNA]</scope>
    <source>
        <strain evidence="11 12">SQ8-PEA</strain>
    </source>
</reference>
<keyword evidence="4 11" id="KW-0548">Nucleotidyltransferase</keyword>
<dbReference type="PANTHER" id="PTHR34388">
    <property type="entry name" value="DNA POLYMERASE III SUBUNIT DELTA"/>
    <property type="match status" value="1"/>
</dbReference>
<dbReference type="EMBL" id="JAOPKZ010000010">
    <property type="protein sequence ID" value="MCU5746404.1"/>
    <property type="molecule type" value="Genomic_DNA"/>
</dbReference>
<dbReference type="RefSeq" id="WP_262855990.1">
    <property type="nucleotide sequence ID" value="NZ_JAOPKZ010000010.1"/>
</dbReference>
<comment type="similarity">
    <text evidence="7">Belongs to the DNA polymerase HolA subunit family.</text>
</comment>
<dbReference type="Gene3D" id="1.20.272.10">
    <property type="match status" value="1"/>
</dbReference>
<accession>A0ABT2QR05</accession>
<dbReference type="Pfam" id="PF21694">
    <property type="entry name" value="DNA_pol3_delta_C"/>
    <property type="match status" value="1"/>
</dbReference>
<dbReference type="SUPFAM" id="SSF52540">
    <property type="entry name" value="P-loop containing nucleoside triphosphate hydrolases"/>
    <property type="match status" value="1"/>
</dbReference>
<dbReference type="Gene3D" id="3.40.50.300">
    <property type="entry name" value="P-loop containing nucleotide triphosphate hydrolases"/>
    <property type="match status" value="1"/>
</dbReference>
<dbReference type="Gene3D" id="1.10.8.60">
    <property type="match status" value="1"/>
</dbReference>
<dbReference type="InterPro" id="IPR048466">
    <property type="entry name" value="DNA_pol3_delta-like_C"/>
</dbReference>
<protein>
    <recommendedName>
        <fullName evidence="2">DNA polymerase III subunit delta</fullName>
        <ecNumber evidence="1">2.7.7.7</ecNumber>
    </recommendedName>
</protein>